<protein>
    <recommendedName>
        <fullName evidence="4">DUF3592 domain-containing protein</fullName>
    </recommendedName>
</protein>
<sequence>MDKISTTGVIDQTIYSDGGNVMYIVNVELNGNIVKAQSIHYSSKTKSLPNGKKVSVNYWETPKGRNRLVEILDKNIVPCKDDLSGDLRLLASFGILVIIVICIFMVKN</sequence>
<reference evidence="2 3" key="1">
    <citation type="submission" date="2018-08" db="EMBL/GenBank/DDBJ databases">
        <title>A genome reference for cultivated species of the human gut microbiota.</title>
        <authorList>
            <person name="Zou Y."/>
            <person name="Xue W."/>
            <person name="Luo G."/>
        </authorList>
    </citation>
    <scope>NUCLEOTIDE SEQUENCE [LARGE SCALE GENOMIC DNA]</scope>
    <source>
        <strain evidence="2 3">AF36-2BH</strain>
    </source>
</reference>
<organism evidence="2 3">
    <name type="scientific">Agathobacter rectalis</name>
    <dbReference type="NCBI Taxonomy" id="39491"/>
    <lineage>
        <taxon>Bacteria</taxon>
        <taxon>Bacillati</taxon>
        <taxon>Bacillota</taxon>
        <taxon>Clostridia</taxon>
        <taxon>Lachnospirales</taxon>
        <taxon>Lachnospiraceae</taxon>
        <taxon>Agathobacter</taxon>
    </lineage>
</organism>
<name>A0A396FNW1_9FIRM</name>
<keyword evidence="1" id="KW-0812">Transmembrane</keyword>
<dbReference type="Proteomes" id="UP000266698">
    <property type="component" value="Unassembled WGS sequence"/>
</dbReference>
<keyword evidence="1" id="KW-1133">Transmembrane helix</keyword>
<feature type="transmembrane region" description="Helical" evidence="1">
    <location>
        <begin position="87"/>
        <end position="106"/>
    </location>
</feature>
<evidence type="ECO:0008006" key="4">
    <source>
        <dbReference type="Google" id="ProtNLM"/>
    </source>
</evidence>
<keyword evidence="1" id="KW-0472">Membrane</keyword>
<comment type="caution">
    <text evidence="2">The sequence shown here is derived from an EMBL/GenBank/DDBJ whole genome shotgun (WGS) entry which is preliminary data.</text>
</comment>
<accession>A0A396FNW1</accession>
<proteinExistence type="predicted"/>
<dbReference type="AlphaFoldDB" id="A0A396FNW1"/>
<gene>
    <name evidence="2" type="ORF">DW001_15450</name>
</gene>
<evidence type="ECO:0000313" key="2">
    <source>
        <dbReference type="EMBL" id="RHL75600.1"/>
    </source>
</evidence>
<evidence type="ECO:0000313" key="3">
    <source>
        <dbReference type="Proteomes" id="UP000266698"/>
    </source>
</evidence>
<dbReference type="EMBL" id="QRPB01000027">
    <property type="protein sequence ID" value="RHL75600.1"/>
    <property type="molecule type" value="Genomic_DNA"/>
</dbReference>
<evidence type="ECO:0000256" key="1">
    <source>
        <dbReference type="SAM" id="Phobius"/>
    </source>
</evidence>